<name>A0A7W3IHY4_9GAMM</name>
<comment type="caution">
    <text evidence="1">The sequence shown here is derived from an EMBL/GenBank/DDBJ whole genome shotgun (WGS) entry which is preliminary data.</text>
</comment>
<reference evidence="1 2" key="1">
    <citation type="submission" date="2020-08" db="EMBL/GenBank/DDBJ databases">
        <title>Stenotrophomonas tumulicola JCM 30961.</title>
        <authorList>
            <person name="Deng Y."/>
        </authorList>
    </citation>
    <scope>NUCLEOTIDE SEQUENCE [LARGE SCALE GENOMIC DNA]</scope>
    <source>
        <strain evidence="1 2">JCM 30961</strain>
    </source>
</reference>
<dbReference type="EMBL" id="JACGXS010000002">
    <property type="protein sequence ID" value="MBA8681696.1"/>
    <property type="molecule type" value="Genomic_DNA"/>
</dbReference>
<dbReference type="AlphaFoldDB" id="A0A7W3IHY4"/>
<organism evidence="1 2">
    <name type="scientific">Stenotrophomonas tumulicola</name>
    <dbReference type="NCBI Taxonomy" id="1685415"/>
    <lineage>
        <taxon>Bacteria</taxon>
        <taxon>Pseudomonadati</taxon>
        <taxon>Pseudomonadota</taxon>
        <taxon>Gammaproteobacteria</taxon>
        <taxon>Lysobacterales</taxon>
        <taxon>Lysobacteraceae</taxon>
        <taxon>Stenotrophomonas</taxon>
    </lineage>
</organism>
<dbReference type="Proteomes" id="UP000547058">
    <property type="component" value="Unassembled WGS sequence"/>
</dbReference>
<keyword evidence="2" id="KW-1185">Reference proteome</keyword>
<gene>
    <name evidence="1" type="ORF">H4O11_07690</name>
</gene>
<evidence type="ECO:0000313" key="1">
    <source>
        <dbReference type="EMBL" id="MBA8681696.1"/>
    </source>
</evidence>
<proteinExistence type="predicted"/>
<sequence>MDLVDHPAPEANWDRFYDLEDRLAAGFQAACANEACVPRRFLWPMQLRCSVQAQDGSMAACIWVVAGSDLRVRAAGSIEPDVVVWRCVLPIPPGLGVDAFHAALDVAEPLRVRLPGASASLLQGLRRCLAKPGTAS</sequence>
<accession>A0A7W3IHY4</accession>
<evidence type="ECO:0000313" key="2">
    <source>
        <dbReference type="Proteomes" id="UP000547058"/>
    </source>
</evidence>
<protein>
    <submittedName>
        <fullName evidence="1">Uncharacterized protein</fullName>
    </submittedName>
</protein>